<dbReference type="KEGG" id="oar:OA238_c46410"/>
<name>M9RXB2_9RHOB</name>
<accession>M9RXB2</accession>
<evidence type="ECO:0000313" key="2">
    <source>
        <dbReference type="Proteomes" id="UP000004688"/>
    </source>
</evidence>
<dbReference type="STRING" id="391616.OA238_c46410"/>
<sequence length="134" mass="14995">MSATRLPSAPPTQLTLRQIYEWIDQTPGQHHAIGRYQFIPSTLARLVEAEGISLDQEFTPQVQRQLAAHLVFEADYQEFLNGRTDADTFMDNLARIWAGLPLRNGNSAYHNYAGNRATITRATFSGVVEATYGP</sequence>
<reference evidence="1 2" key="1">
    <citation type="journal article" date="2013" name="PLoS ONE">
        <title>Poles Apart: Arctic and Antarctic Octadecabacter strains Share High Genome Plasticity and a New Type of Xanthorhodopsin.</title>
        <authorList>
            <person name="Vollmers J."/>
            <person name="Voget S."/>
            <person name="Dietrich S."/>
            <person name="Gollnow K."/>
            <person name="Smits M."/>
            <person name="Meyer K."/>
            <person name="Brinkhoff T."/>
            <person name="Simon M."/>
            <person name="Daniel R."/>
        </authorList>
    </citation>
    <scope>NUCLEOTIDE SEQUENCE [LARGE SCALE GENOMIC DNA]</scope>
    <source>
        <strain evidence="1 2">238</strain>
    </source>
</reference>
<dbReference type="EMBL" id="CP003742">
    <property type="protein sequence ID" value="AGI74490.1"/>
    <property type="molecule type" value="Genomic_DNA"/>
</dbReference>
<dbReference type="HOGENOM" id="CLU_1894083_0_0_5"/>
<organism evidence="1 2">
    <name type="scientific">Octadecabacter arcticus 238</name>
    <dbReference type="NCBI Taxonomy" id="391616"/>
    <lineage>
        <taxon>Bacteria</taxon>
        <taxon>Pseudomonadati</taxon>
        <taxon>Pseudomonadota</taxon>
        <taxon>Alphaproteobacteria</taxon>
        <taxon>Rhodobacterales</taxon>
        <taxon>Roseobacteraceae</taxon>
        <taxon>Octadecabacter</taxon>
    </lineage>
</organism>
<proteinExistence type="predicted"/>
<evidence type="ECO:0000313" key="1">
    <source>
        <dbReference type="EMBL" id="AGI74490.1"/>
    </source>
</evidence>
<dbReference type="RefSeq" id="WP_015497419.1">
    <property type="nucleotide sequence ID" value="NC_020908.1"/>
</dbReference>
<protein>
    <submittedName>
        <fullName evidence="1">Uncharacterized protein</fullName>
    </submittedName>
</protein>
<dbReference type="eggNOG" id="COG4678">
    <property type="taxonomic scope" value="Bacteria"/>
</dbReference>
<dbReference type="InterPro" id="IPR023346">
    <property type="entry name" value="Lysozyme-like_dom_sf"/>
</dbReference>
<dbReference type="Proteomes" id="UP000004688">
    <property type="component" value="Chromosome"/>
</dbReference>
<dbReference type="Gene3D" id="1.10.530.10">
    <property type="match status" value="1"/>
</dbReference>
<dbReference type="AlphaFoldDB" id="M9RXB2"/>
<keyword evidence="2" id="KW-1185">Reference proteome</keyword>
<gene>
    <name evidence="1" type="ORF">OA238_c46410</name>
</gene>
<dbReference type="SUPFAM" id="SSF53955">
    <property type="entry name" value="Lysozyme-like"/>
    <property type="match status" value="1"/>
</dbReference>